<dbReference type="PATRIC" id="fig|1114960.4.peg.301"/>
<name>H0JL60_9NOCA</name>
<dbReference type="Proteomes" id="UP000005064">
    <property type="component" value="Unassembled WGS sequence"/>
</dbReference>
<dbReference type="RefSeq" id="WP_006550313.1">
    <property type="nucleotide sequence ID" value="NZ_AHBW01000026.1"/>
</dbReference>
<sequence length="92" mass="10056">MAAVDLALAAEAARIADRLSRLDAVLTGTSDEWLRLIPARDDSTEYVLRVTGAMQEARQQAVVLKQIRAEIMRGRSDSGGSDDREDDILADL</sequence>
<gene>
    <name evidence="1" type="ORF">AK37_01567</name>
</gene>
<evidence type="ECO:0008006" key="3">
    <source>
        <dbReference type="Google" id="ProtNLM"/>
    </source>
</evidence>
<reference evidence="1 2" key="1">
    <citation type="submission" date="2011-12" db="EMBL/GenBank/DDBJ databases">
        <authorList>
            <person name="Kriszt B."/>
            <person name="Tancsics A."/>
            <person name="Cserhati M."/>
            <person name="Toth A."/>
            <person name="Nagy I."/>
            <person name="Horvath B."/>
            <person name="Tamura T."/>
            <person name="Kukolya J."/>
            <person name="Szoboszlay S."/>
        </authorList>
    </citation>
    <scope>NUCLEOTIDE SEQUENCE [LARGE SCALE GENOMIC DNA]</scope>
    <source>
        <strain evidence="1 2">AK37</strain>
    </source>
</reference>
<evidence type="ECO:0000313" key="2">
    <source>
        <dbReference type="Proteomes" id="UP000005064"/>
    </source>
</evidence>
<evidence type="ECO:0000313" key="1">
    <source>
        <dbReference type="EMBL" id="EHK86395.1"/>
    </source>
</evidence>
<dbReference type="AlphaFoldDB" id="H0JL60"/>
<dbReference type="EMBL" id="AHBW01000026">
    <property type="protein sequence ID" value="EHK86395.1"/>
    <property type="molecule type" value="Genomic_DNA"/>
</dbReference>
<proteinExistence type="predicted"/>
<accession>H0JL60</accession>
<comment type="caution">
    <text evidence="1">The sequence shown here is derived from an EMBL/GenBank/DDBJ whole genome shotgun (WGS) entry which is preliminary data.</text>
</comment>
<organism evidence="1 2">
    <name type="scientific">Rhodococcus pyridinivorans AK37</name>
    <dbReference type="NCBI Taxonomy" id="1114960"/>
    <lineage>
        <taxon>Bacteria</taxon>
        <taxon>Bacillati</taxon>
        <taxon>Actinomycetota</taxon>
        <taxon>Actinomycetes</taxon>
        <taxon>Mycobacteriales</taxon>
        <taxon>Nocardiaceae</taxon>
        <taxon>Rhodococcus</taxon>
    </lineage>
</organism>
<protein>
    <recommendedName>
        <fullName evidence="3">Terminase small subunit</fullName>
    </recommendedName>
</protein>